<dbReference type="InterPro" id="IPR023485">
    <property type="entry name" value="Ptyr_pPase"/>
</dbReference>
<name>A0A096DKN4_9FIRM</name>
<dbReference type="Gene3D" id="3.40.50.2300">
    <property type="match status" value="1"/>
</dbReference>
<evidence type="ECO:0000313" key="7">
    <source>
        <dbReference type="EMBL" id="KGG79846.1"/>
    </source>
</evidence>
<keyword evidence="5" id="KW-0175">Coiled coil</keyword>
<keyword evidence="3" id="KW-0904">Protein phosphatase</keyword>
<dbReference type="SMART" id="SM00226">
    <property type="entry name" value="LMWPc"/>
    <property type="match status" value="1"/>
</dbReference>
<reference evidence="7 8" key="1">
    <citation type="submission" date="2013-12" db="EMBL/GenBank/DDBJ databases">
        <title>Draft genome sequence of Caloranaerobacter sp. H53214.</title>
        <authorList>
            <person name="Jiang L.J."/>
            <person name="Shao Z.Z."/>
            <person name="Long M.N."/>
        </authorList>
    </citation>
    <scope>NUCLEOTIDE SEQUENCE [LARGE SCALE GENOMIC DNA]</scope>
    <source>
        <strain evidence="7 8">H53214</strain>
    </source>
</reference>
<dbReference type="STRING" id="1156417.Y919_09555"/>
<dbReference type="Proteomes" id="UP000029622">
    <property type="component" value="Unassembled WGS sequence"/>
</dbReference>
<dbReference type="CDD" id="cd16344">
    <property type="entry name" value="LMWPAP"/>
    <property type="match status" value="1"/>
</dbReference>
<protein>
    <recommendedName>
        <fullName evidence="6">Phosphotyrosine protein phosphatase I domain-containing protein</fullName>
    </recommendedName>
</protein>
<dbReference type="AlphaFoldDB" id="A0A096DKN4"/>
<keyword evidence="2" id="KW-0378">Hydrolase</keyword>
<dbReference type="PRINTS" id="PR00719">
    <property type="entry name" value="LMWPTPASE"/>
</dbReference>
<dbReference type="EMBL" id="AZTB01000054">
    <property type="protein sequence ID" value="KGG79846.1"/>
    <property type="molecule type" value="Genomic_DNA"/>
</dbReference>
<evidence type="ECO:0000259" key="6">
    <source>
        <dbReference type="SMART" id="SM00226"/>
    </source>
</evidence>
<feature type="active site" description="Nucleophile" evidence="4">
    <location>
        <position position="8"/>
    </location>
</feature>
<evidence type="ECO:0000256" key="5">
    <source>
        <dbReference type="SAM" id="Coils"/>
    </source>
</evidence>
<evidence type="ECO:0000256" key="4">
    <source>
        <dbReference type="PIRSR" id="PIRSR617867-1"/>
    </source>
</evidence>
<evidence type="ECO:0000256" key="2">
    <source>
        <dbReference type="ARBA" id="ARBA00022801"/>
    </source>
</evidence>
<dbReference type="InterPro" id="IPR036196">
    <property type="entry name" value="Ptyr_pPase_sf"/>
</dbReference>
<proteinExistence type="inferred from homology"/>
<dbReference type="PANTHER" id="PTHR11717:SF31">
    <property type="entry name" value="LOW MOLECULAR WEIGHT PROTEIN-TYROSINE-PHOSPHATASE ETP-RELATED"/>
    <property type="match status" value="1"/>
</dbReference>
<dbReference type="GO" id="GO:0004725">
    <property type="term" value="F:protein tyrosine phosphatase activity"/>
    <property type="evidence" value="ECO:0007669"/>
    <property type="project" value="InterPro"/>
</dbReference>
<feature type="coiled-coil region" evidence="5">
    <location>
        <begin position="142"/>
        <end position="232"/>
    </location>
</feature>
<feature type="domain" description="Phosphotyrosine protein phosphatase I" evidence="6">
    <location>
        <begin position="2"/>
        <end position="137"/>
    </location>
</feature>
<comment type="similarity">
    <text evidence="1">Belongs to the low molecular weight phosphotyrosine protein phosphatase family.</text>
</comment>
<comment type="caution">
    <text evidence="7">The sequence shown here is derived from an EMBL/GenBank/DDBJ whole genome shotgun (WGS) entry which is preliminary data.</text>
</comment>
<dbReference type="PANTHER" id="PTHR11717">
    <property type="entry name" value="LOW MOLECULAR WEIGHT PROTEIN TYROSINE PHOSPHATASE"/>
    <property type="match status" value="1"/>
</dbReference>
<accession>A0A096DKN4</accession>
<dbReference type="SUPFAM" id="SSF52788">
    <property type="entry name" value="Phosphotyrosine protein phosphatases I"/>
    <property type="match status" value="1"/>
</dbReference>
<dbReference type="InterPro" id="IPR050438">
    <property type="entry name" value="LMW_PTPase"/>
</dbReference>
<sequence length="232" mass="26889">MKNILFVCTGNTCRSSMAEALFRDMIEKAGEELKGIKVESAGICAVPNQPASKQAIQVLREEGIDLSKHRARPLTKDMIDRADLILTMTVNHKKTVINMAPEAKGKVFTLKEFALENNNIDEILDKLAVLYRRLYEKRDRILKERIGEIKALEKRKRELQREIEKIDKQIREWEQEIEAEFEDDKREIANLEKQIPSLDITDPFGLPVEEYKKSAEDIKEALKKVLDKIRKK</sequence>
<dbReference type="InterPro" id="IPR017867">
    <property type="entry name" value="Tyr_phospatase_low_mol_wt"/>
</dbReference>
<gene>
    <name evidence="7" type="ORF">Y919_09555</name>
</gene>
<evidence type="ECO:0000256" key="3">
    <source>
        <dbReference type="ARBA" id="ARBA00022912"/>
    </source>
</evidence>
<evidence type="ECO:0000313" key="8">
    <source>
        <dbReference type="Proteomes" id="UP000029622"/>
    </source>
</evidence>
<dbReference type="Pfam" id="PF01451">
    <property type="entry name" value="LMWPc"/>
    <property type="match status" value="1"/>
</dbReference>
<dbReference type="RefSeq" id="WP_035164249.1">
    <property type="nucleotide sequence ID" value="NZ_AZTB01000054.1"/>
</dbReference>
<evidence type="ECO:0000256" key="1">
    <source>
        <dbReference type="ARBA" id="ARBA00011063"/>
    </source>
</evidence>
<feature type="active site" evidence="4">
    <location>
        <position position="14"/>
    </location>
</feature>
<organism evidence="7 8">
    <name type="scientific">Caloranaerobacter azorensis H53214</name>
    <dbReference type="NCBI Taxonomy" id="1156417"/>
    <lineage>
        <taxon>Bacteria</taxon>
        <taxon>Bacillati</taxon>
        <taxon>Bacillota</taxon>
        <taxon>Tissierellia</taxon>
        <taxon>Tissierellales</taxon>
        <taxon>Thermohalobacteraceae</taxon>
        <taxon>Caloranaerobacter</taxon>
    </lineage>
</organism>